<dbReference type="AlphaFoldDB" id="A0A7J6NAL7"/>
<evidence type="ECO:0000256" key="1">
    <source>
        <dbReference type="SAM" id="MobiDB-lite"/>
    </source>
</evidence>
<feature type="region of interest" description="Disordered" evidence="1">
    <location>
        <begin position="1"/>
        <end position="37"/>
    </location>
</feature>
<organism evidence="2 3">
    <name type="scientific">Perkinsus olseni</name>
    <name type="common">Perkinsus atlanticus</name>
    <dbReference type="NCBI Taxonomy" id="32597"/>
    <lineage>
        <taxon>Eukaryota</taxon>
        <taxon>Sar</taxon>
        <taxon>Alveolata</taxon>
        <taxon>Perkinsozoa</taxon>
        <taxon>Perkinsea</taxon>
        <taxon>Perkinsida</taxon>
        <taxon>Perkinsidae</taxon>
        <taxon>Perkinsus</taxon>
    </lineage>
</organism>
<sequence>AGISPYPSTPQSSSSTTKRLINSPSPSEGAVRPNAGLPSPVVQTNCPVIHVEICISDNIAESYGNNKSRIIRCTGEGADIASASTAALSREYFHASDAVVIRKMEEYSSSIPMEWQCPTGGGGSIEHRAVAVL</sequence>
<comment type="caution">
    <text evidence="2">The sequence shown here is derived from an EMBL/GenBank/DDBJ whole genome shotgun (WGS) entry which is preliminary data.</text>
</comment>
<feature type="non-terminal residue" evidence="2">
    <location>
        <position position="133"/>
    </location>
</feature>
<reference evidence="2 3" key="1">
    <citation type="submission" date="2020-04" db="EMBL/GenBank/DDBJ databases">
        <title>Perkinsus olseni comparative genomics.</title>
        <authorList>
            <person name="Bogema D.R."/>
        </authorList>
    </citation>
    <scope>NUCLEOTIDE SEQUENCE [LARGE SCALE GENOMIC DNA]</scope>
    <source>
        <strain evidence="2 3">ATCC PRA-207</strain>
    </source>
</reference>
<dbReference type="EMBL" id="JABANO010041028">
    <property type="protein sequence ID" value="KAF4680895.1"/>
    <property type="molecule type" value="Genomic_DNA"/>
</dbReference>
<keyword evidence="3" id="KW-1185">Reference proteome</keyword>
<protein>
    <submittedName>
        <fullName evidence="2">Uncharacterized protein</fullName>
    </submittedName>
</protein>
<gene>
    <name evidence="2" type="ORF">FOZ63_014042</name>
</gene>
<evidence type="ECO:0000313" key="2">
    <source>
        <dbReference type="EMBL" id="KAF4680895.1"/>
    </source>
</evidence>
<evidence type="ECO:0000313" key="3">
    <source>
        <dbReference type="Proteomes" id="UP000553632"/>
    </source>
</evidence>
<feature type="compositionally biased region" description="Low complexity" evidence="1">
    <location>
        <begin position="1"/>
        <end position="17"/>
    </location>
</feature>
<feature type="non-terminal residue" evidence="2">
    <location>
        <position position="1"/>
    </location>
</feature>
<dbReference type="Proteomes" id="UP000553632">
    <property type="component" value="Unassembled WGS sequence"/>
</dbReference>
<name>A0A7J6NAL7_PEROL</name>
<proteinExistence type="predicted"/>
<accession>A0A7J6NAL7</accession>